<dbReference type="AlphaFoldDB" id="A0A7R9PLM9"/>
<evidence type="ECO:0000313" key="3">
    <source>
        <dbReference type="EMBL" id="CAD7594444.1"/>
    </source>
</evidence>
<sequence length="157" mass="16889">MRACNMLQVVVLMCACAVTLAIVCESDSCAKVECDVGVSKESCVDGEFNERGSFCGCCATCDKHLEEVSCSWSYGYKVYCLVSEEGESCLLLELDIQEEGESCLLQELGIQEEGESCLLQEIGIQGFPLVPCKSPLSCLNGVCSLPESTSANNETHT</sequence>
<reference evidence="3" key="1">
    <citation type="submission" date="2020-11" db="EMBL/GenBank/DDBJ databases">
        <authorList>
            <person name="Tran Van P."/>
        </authorList>
    </citation>
    <scope>NUCLEOTIDE SEQUENCE</scope>
</reference>
<dbReference type="EMBL" id="OE841158">
    <property type="protein sequence ID" value="CAD7594444.1"/>
    <property type="molecule type" value="Genomic_DNA"/>
</dbReference>
<feature type="signal peptide" evidence="1">
    <location>
        <begin position="1"/>
        <end position="21"/>
    </location>
</feature>
<keyword evidence="1" id="KW-0732">Signal</keyword>
<dbReference type="PROSITE" id="PS00652">
    <property type="entry name" value="TNFR_NGFR_1"/>
    <property type="match status" value="1"/>
</dbReference>
<feature type="chain" id="PRO_5030983784" description="TNFR-Cys domain-containing protein" evidence="1">
    <location>
        <begin position="22"/>
        <end position="157"/>
    </location>
</feature>
<protein>
    <recommendedName>
        <fullName evidence="2">TNFR-Cys domain-containing protein</fullName>
    </recommendedName>
</protein>
<organism evidence="3">
    <name type="scientific">Timema genevievae</name>
    <name type="common">Walking stick</name>
    <dbReference type="NCBI Taxonomy" id="629358"/>
    <lineage>
        <taxon>Eukaryota</taxon>
        <taxon>Metazoa</taxon>
        <taxon>Ecdysozoa</taxon>
        <taxon>Arthropoda</taxon>
        <taxon>Hexapoda</taxon>
        <taxon>Insecta</taxon>
        <taxon>Pterygota</taxon>
        <taxon>Neoptera</taxon>
        <taxon>Polyneoptera</taxon>
        <taxon>Phasmatodea</taxon>
        <taxon>Timematodea</taxon>
        <taxon>Timematoidea</taxon>
        <taxon>Timematidae</taxon>
        <taxon>Timema</taxon>
    </lineage>
</organism>
<feature type="domain" description="TNFR-Cys" evidence="2">
    <location>
        <begin position="43"/>
        <end position="80"/>
    </location>
</feature>
<evidence type="ECO:0000256" key="1">
    <source>
        <dbReference type="SAM" id="SignalP"/>
    </source>
</evidence>
<dbReference type="PROSITE" id="PS51257">
    <property type="entry name" value="PROKAR_LIPOPROTEIN"/>
    <property type="match status" value="1"/>
</dbReference>
<accession>A0A7R9PLM9</accession>
<evidence type="ECO:0000259" key="2">
    <source>
        <dbReference type="PROSITE" id="PS00652"/>
    </source>
</evidence>
<proteinExistence type="predicted"/>
<gene>
    <name evidence="3" type="ORF">TGEB3V08_LOCUS5677</name>
</gene>
<dbReference type="InterPro" id="IPR001368">
    <property type="entry name" value="TNFR/NGFR_Cys_rich_reg"/>
</dbReference>
<name>A0A7R9PLM9_TIMGE</name>